<keyword evidence="1" id="KW-0378">Hydrolase</keyword>
<dbReference type="InterPro" id="IPR011250">
    <property type="entry name" value="OMP/PagP_B-barrel"/>
</dbReference>
<keyword evidence="2" id="KW-1185">Reference proteome</keyword>
<protein>
    <submittedName>
        <fullName evidence="1">Acyloxyacyl hydrolase</fullName>
    </submittedName>
</protein>
<dbReference type="SUPFAM" id="SSF56925">
    <property type="entry name" value="OMPA-like"/>
    <property type="match status" value="1"/>
</dbReference>
<gene>
    <name evidence="1" type="ORF">EXY25_16305</name>
</gene>
<dbReference type="Gene3D" id="2.40.160.20">
    <property type="match status" value="1"/>
</dbReference>
<dbReference type="Proteomes" id="UP000292544">
    <property type="component" value="Unassembled WGS sequence"/>
</dbReference>
<comment type="caution">
    <text evidence="1">The sequence shown here is derived from an EMBL/GenBank/DDBJ whole genome shotgun (WGS) entry which is preliminary data.</text>
</comment>
<dbReference type="Pfam" id="PF09411">
    <property type="entry name" value="PagL"/>
    <property type="match status" value="1"/>
</dbReference>
<organism evidence="1 2">
    <name type="scientific">Corallincola spongiicola</name>
    <dbReference type="NCBI Taxonomy" id="2520508"/>
    <lineage>
        <taxon>Bacteria</taxon>
        <taxon>Pseudomonadati</taxon>
        <taxon>Pseudomonadota</taxon>
        <taxon>Gammaproteobacteria</taxon>
        <taxon>Alteromonadales</taxon>
        <taxon>Psychromonadaceae</taxon>
        <taxon>Corallincola</taxon>
    </lineage>
</organism>
<dbReference type="InterPro" id="IPR018550">
    <property type="entry name" value="Lipid-A_deacylase-rel"/>
</dbReference>
<name>A0ABY1WLL1_9GAMM</name>
<proteinExistence type="predicted"/>
<dbReference type="GO" id="GO:0016787">
    <property type="term" value="F:hydrolase activity"/>
    <property type="evidence" value="ECO:0007669"/>
    <property type="project" value="UniProtKB-KW"/>
</dbReference>
<accession>A0ABY1WLL1</accession>
<reference evidence="2" key="1">
    <citation type="submission" date="2019-02" db="EMBL/GenBank/DDBJ databases">
        <title>Draft genome sequence of Muricauda sp. 176CP4-71.</title>
        <authorList>
            <person name="Park J.-S."/>
        </authorList>
    </citation>
    <scope>NUCLEOTIDE SEQUENCE [LARGE SCALE GENOMIC DNA]</scope>
    <source>
        <strain evidence="2">176GS2-150</strain>
    </source>
</reference>
<evidence type="ECO:0000313" key="1">
    <source>
        <dbReference type="EMBL" id="TAA41797.1"/>
    </source>
</evidence>
<sequence length="230" mass="25894">MTGLFGSQFLTMHTYSVPASYLTYYFSCIFTCQLFYLNEASWLSQGNCFMSIAHRLSWFVCLCACYSSPLIAETRTQFPVVGVGVKYGSADFSSSHDEEVAAIYASLATPWFWQVGEHRSISTEITFTGGRYDIDGDDFWYVAIGPTFKVRQRDFPVHIKLGIAPTYLFDDETENYDAGGELQGTFLLGVVFVPSEQWHLGLTYQHTSNADTNKNNPGIDVLAIDIAYRF</sequence>
<dbReference type="EMBL" id="SHLY01000007">
    <property type="protein sequence ID" value="TAA41797.1"/>
    <property type="molecule type" value="Genomic_DNA"/>
</dbReference>
<evidence type="ECO:0000313" key="2">
    <source>
        <dbReference type="Proteomes" id="UP000292544"/>
    </source>
</evidence>